<dbReference type="AlphaFoldDB" id="A0A672GNU6"/>
<dbReference type="InterPro" id="IPR017441">
    <property type="entry name" value="Protein_kinase_ATP_BS"/>
</dbReference>
<dbReference type="SMART" id="SM00220">
    <property type="entry name" value="S_TKc"/>
    <property type="match status" value="1"/>
</dbReference>
<feature type="domain" description="Protein kinase" evidence="6">
    <location>
        <begin position="16"/>
        <end position="296"/>
    </location>
</feature>
<name>A0A672GNU6_SALFA</name>
<evidence type="ECO:0000256" key="1">
    <source>
        <dbReference type="ARBA" id="ARBA00022527"/>
    </source>
</evidence>
<accession>A0A672GNU6</accession>
<reference evidence="7" key="2">
    <citation type="submission" date="2025-08" db="UniProtKB">
        <authorList>
            <consortium name="Ensembl"/>
        </authorList>
    </citation>
    <scope>IDENTIFICATION</scope>
</reference>
<protein>
    <submittedName>
        <fullName evidence="7">Receptor-interacting serine/threonine-protein kinase 3-like</fullName>
    </submittedName>
</protein>
<evidence type="ECO:0000259" key="6">
    <source>
        <dbReference type="PROSITE" id="PS50011"/>
    </source>
</evidence>
<dbReference type="InterPro" id="IPR001245">
    <property type="entry name" value="Ser-Thr/Tyr_kinase_cat_dom"/>
</dbReference>
<dbReference type="InterPro" id="IPR000719">
    <property type="entry name" value="Prot_kinase_dom"/>
</dbReference>
<evidence type="ECO:0000256" key="2">
    <source>
        <dbReference type="ARBA" id="ARBA00022741"/>
    </source>
</evidence>
<dbReference type="InterPro" id="IPR051681">
    <property type="entry name" value="Ser/Thr_Kinases-Pseudokinases"/>
</dbReference>
<dbReference type="InterPro" id="IPR011029">
    <property type="entry name" value="DEATH-like_dom_sf"/>
</dbReference>
<dbReference type="InParanoid" id="A0A672GNU6"/>
<dbReference type="Pfam" id="PF07714">
    <property type="entry name" value="PK_Tyr_Ser-Thr"/>
    <property type="match status" value="1"/>
</dbReference>
<dbReference type="OMA" id="NDSLEEW"/>
<keyword evidence="8" id="KW-1185">Reference proteome</keyword>
<dbReference type="PANTHER" id="PTHR44329:SF297">
    <property type="entry name" value="RECEPTOR-INTERACTING SERINE_THREONINE-PROTEIN KINASE 3"/>
    <property type="match status" value="1"/>
</dbReference>
<dbReference type="PROSITE" id="PS00107">
    <property type="entry name" value="PROTEIN_KINASE_ATP"/>
    <property type="match status" value="1"/>
</dbReference>
<dbReference type="OrthoDB" id="4062651at2759"/>
<feature type="binding site" evidence="4">
    <location>
        <position position="45"/>
    </location>
    <ligand>
        <name>ATP</name>
        <dbReference type="ChEBI" id="CHEBI:30616"/>
    </ligand>
</feature>
<dbReference type="RefSeq" id="XP_029951477.1">
    <property type="nucleotide sequence ID" value="XM_030095617.1"/>
</dbReference>
<comment type="similarity">
    <text evidence="5">Belongs to the protein kinase superfamily.</text>
</comment>
<dbReference type="InterPro" id="IPR008271">
    <property type="entry name" value="Ser/Thr_kinase_AS"/>
</dbReference>
<dbReference type="GO" id="GO:0009893">
    <property type="term" value="P:positive regulation of metabolic process"/>
    <property type="evidence" value="ECO:0007669"/>
    <property type="project" value="UniProtKB-ARBA"/>
</dbReference>
<evidence type="ECO:0000256" key="5">
    <source>
        <dbReference type="RuleBase" id="RU000304"/>
    </source>
</evidence>
<keyword evidence="1 5" id="KW-0723">Serine/threonine-protein kinase</keyword>
<evidence type="ECO:0000256" key="3">
    <source>
        <dbReference type="ARBA" id="ARBA00022840"/>
    </source>
</evidence>
<dbReference type="GeneID" id="115391381"/>
<proteinExistence type="inferred from homology"/>
<dbReference type="Proteomes" id="UP000472267">
    <property type="component" value="Chromosome 7"/>
</dbReference>
<keyword evidence="1 5" id="KW-0808">Transferase</keyword>
<dbReference type="PROSITE" id="PS00108">
    <property type="entry name" value="PROTEIN_KINASE_ST"/>
    <property type="match status" value="1"/>
</dbReference>
<dbReference type="PROSITE" id="PS50011">
    <property type="entry name" value="PROTEIN_KINASE_DOM"/>
    <property type="match status" value="1"/>
</dbReference>
<dbReference type="GO" id="GO:0004706">
    <property type="term" value="F:JUN kinase kinase kinase activity"/>
    <property type="evidence" value="ECO:0007669"/>
    <property type="project" value="TreeGrafter"/>
</dbReference>
<keyword evidence="1 5" id="KW-0418">Kinase</keyword>
<organism evidence="7 8">
    <name type="scientific">Salarias fasciatus</name>
    <name type="common">Jewelled blenny</name>
    <name type="synonym">Blennius fasciatus</name>
    <dbReference type="NCBI Taxonomy" id="181472"/>
    <lineage>
        <taxon>Eukaryota</taxon>
        <taxon>Metazoa</taxon>
        <taxon>Chordata</taxon>
        <taxon>Craniata</taxon>
        <taxon>Vertebrata</taxon>
        <taxon>Euteleostomi</taxon>
        <taxon>Actinopterygii</taxon>
        <taxon>Neopterygii</taxon>
        <taxon>Teleostei</taxon>
        <taxon>Neoteleostei</taxon>
        <taxon>Acanthomorphata</taxon>
        <taxon>Ovalentaria</taxon>
        <taxon>Blenniimorphae</taxon>
        <taxon>Blenniiformes</taxon>
        <taxon>Blennioidei</taxon>
        <taxon>Blenniidae</taxon>
        <taxon>Salariinae</taxon>
        <taxon>Salarias</taxon>
    </lineage>
</organism>
<dbReference type="GO" id="GO:0043123">
    <property type="term" value="P:positive regulation of canonical NF-kappaB signal transduction"/>
    <property type="evidence" value="ECO:0007669"/>
    <property type="project" value="UniProtKB-ARBA"/>
</dbReference>
<dbReference type="RefSeq" id="XP_029951475.1">
    <property type="nucleotide sequence ID" value="XM_030095615.1"/>
</dbReference>
<dbReference type="RefSeq" id="XP_029951476.1">
    <property type="nucleotide sequence ID" value="XM_030095616.1"/>
</dbReference>
<reference evidence="7" key="1">
    <citation type="submission" date="2019-06" db="EMBL/GenBank/DDBJ databases">
        <authorList>
            <consortium name="Wellcome Sanger Institute Data Sharing"/>
        </authorList>
    </citation>
    <scope>NUCLEOTIDE SEQUENCE [LARGE SCALE GENOMIC DNA]</scope>
</reference>
<dbReference type="InterPro" id="IPR011009">
    <property type="entry name" value="Kinase-like_dom_sf"/>
</dbReference>
<evidence type="ECO:0000256" key="4">
    <source>
        <dbReference type="PROSITE-ProRule" id="PRU10141"/>
    </source>
</evidence>
<dbReference type="GO" id="GO:0031349">
    <property type="term" value="P:positive regulation of defense response"/>
    <property type="evidence" value="ECO:0007669"/>
    <property type="project" value="UniProtKB-ARBA"/>
</dbReference>
<keyword evidence="3 4" id="KW-0067">ATP-binding</keyword>
<reference evidence="7" key="3">
    <citation type="submission" date="2025-09" db="UniProtKB">
        <authorList>
            <consortium name="Ensembl"/>
        </authorList>
    </citation>
    <scope>IDENTIFICATION</scope>
</reference>
<dbReference type="GO" id="GO:0005524">
    <property type="term" value="F:ATP binding"/>
    <property type="evidence" value="ECO:0007669"/>
    <property type="project" value="UniProtKB-UniRule"/>
</dbReference>
<dbReference type="PRINTS" id="PR00109">
    <property type="entry name" value="TYRKINASE"/>
</dbReference>
<dbReference type="Gene3D" id="1.10.533.10">
    <property type="entry name" value="Death Domain, Fas"/>
    <property type="match status" value="1"/>
</dbReference>
<gene>
    <name evidence="7" type="primary">LOC115391381</name>
</gene>
<dbReference type="SUPFAM" id="SSF56112">
    <property type="entry name" value="Protein kinase-like (PK-like)"/>
    <property type="match status" value="1"/>
</dbReference>
<dbReference type="Gene3D" id="1.10.510.10">
    <property type="entry name" value="Transferase(Phosphotransferase) domain 1"/>
    <property type="match status" value="1"/>
</dbReference>
<sequence length="438" mass="48783">MALQRQELEVFGNEALETWTKLGQGGFGSVYKARHKDWGFTVAVKLINNANSPPSSLLSKDSLSMCTALREAGHMGKASCEFVLRVYGFYEGTPPIEGVGMPYQGIVMELMEMDSVLKLLEKLAESPQRPLALRIVHEVALGMNFLHSKDIVHQDLKPSNVLLTDDLRVKLADFGLSRVSTSVLITSEKTAETGGTLAYMPPEAFDPKYEPVRAFDRYSYGILLWSIFNGKEPYKGRPDVLVKLWVKKDLKLPLDEIKNPEELGEMIELMERCWNSTPEMRPPFKDCLKTTEEVFLRHKSGIRAAVDGILNPLDSTNSGKPPESEADSHDTIDYPLITEQNSPGVPTKILTVERKAKFVTDNIPVLIQLVSAVLEIAKELGDMVHPEVLSRIQAEKTSQDKMRLFHSRILAPAGGRVKAAFFDALKKHEPALVKKLGG</sequence>
<evidence type="ECO:0000313" key="7">
    <source>
        <dbReference type="Ensembl" id="ENSSFAP00005020431.1"/>
    </source>
</evidence>
<dbReference type="Ensembl" id="ENSSFAT00005021235.1">
    <property type="protein sequence ID" value="ENSSFAP00005020431.1"/>
    <property type="gene ID" value="ENSSFAG00005010625.1"/>
</dbReference>
<dbReference type="PANTHER" id="PTHR44329">
    <property type="entry name" value="SERINE/THREONINE-PROTEIN KINASE TNNI3K-RELATED"/>
    <property type="match status" value="1"/>
</dbReference>
<keyword evidence="2 4" id="KW-0547">Nucleotide-binding</keyword>
<evidence type="ECO:0000313" key="8">
    <source>
        <dbReference type="Proteomes" id="UP000472267"/>
    </source>
</evidence>